<proteinExistence type="predicted"/>
<feature type="compositionally biased region" description="Basic residues" evidence="2">
    <location>
        <begin position="46"/>
        <end position="61"/>
    </location>
</feature>
<protein>
    <submittedName>
        <fullName evidence="3">Uncharacterized protein</fullName>
    </submittedName>
</protein>
<name>A0A0L0DIW8_THETB</name>
<reference evidence="3 4" key="1">
    <citation type="submission" date="2010-05" db="EMBL/GenBank/DDBJ databases">
        <title>The Genome Sequence of Thecamonas trahens ATCC 50062.</title>
        <authorList>
            <consortium name="The Broad Institute Genome Sequencing Platform"/>
            <person name="Russ C."/>
            <person name="Cuomo C."/>
            <person name="Shea T."/>
            <person name="Young S.K."/>
            <person name="Zeng Q."/>
            <person name="Koehrsen M."/>
            <person name="Haas B."/>
            <person name="Borodovsky M."/>
            <person name="Guigo R."/>
            <person name="Alvarado L."/>
            <person name="Berlin A."/>
            <person name="Bochicchio J."/>
            <person name="Borenstein D."/>
            <person name="Chapman S."/>
            <person name="Chen Z."/>
            <person name="Freedman E."/>
            <person name="Gellesch M."/>
            <person name="Goldberg J."/>
            <person name="Griggs A."/>
            <person name="Gujja S."/>
            <person name="Heilman E."/>
            <person name="Heiman D."/>
            <person name="Hepburn T."/>
            <person name="Howarth C."/>
            <person name="Jen D."/>
            <person name="Larson L."/>
            <person name="Mehta T."/>
            <person name="Park D."/>
            <person name="Pearson M."/>
            <person name="Roberts A."/>
            <person name="Saif S."/>
            <person name="Shenoy N."/>
            <person name="Sisk P."/>
            <person name="Stolte C."/>
            <person name="Sykes S."/>
            <person name="Thomson T."/>
            <person name="Walk T."/>
            <person name="White J."/>
            <person name="Yandava C."/>
            <person name="Burger G."/>
            <person name="Gray M.W."/>
            <person name="Holland P.W.H."/>
            <person name="King N."/>
            <person name="Lang F.B.F."/>
            <person name="Roger A.J."/>
            <person name="Ruiz-Trillo I."/>
            <person name="Lander E."/>
            <person name="Nusbaum C."/>
        </authorList>
    </citation>
    <scope>NUCLEOTIDE SEQUENCE [LARGE SCALE GENOMIC DNA]</scope>
    <source>
        <strain evidence="3 4">ATCC 50062</strain>
    </source>
</reference>
<dbReference type="RefSeq" id="XP_013755389.1">
    <property type="nucleotide sequence ID" value="XM_013899935.1"/>
</dbReference>
<evidence type="ECO:0000313" key="4">
    <source>
        <dbReference type="Proteomes" id="UP000054408"/>
    </source>
</evidence>
<feature type="compositionally biased region" description="Basic and acidic residues" evidence="2">
    <location>
        <begin position="132"/>
        <end position="141"/>
    </location>
</feature>
<feature type="region of interest" description="Disordered" evidence="2">
    <location>
        <begin position="123"/>
        <end position="146"/>
    </location>
</feature>
<dbReference type="AlphaFoldDB" id="A0A0L0DIW8"/>
<feature type="coiled-coil region" evidence="1">
    <location>
        <begin position="95"/>
        <end position="122"/>
    </location>
</feature>
<sequence length="311" mass="33055">MSSSTSLARLRQKSPGKTPTWRDLVRTGRSGGHVVIEKLSPAFASVRRKKKRRKRKHKSRPQQRDGGSQSATSGGEWGDAHGVAHGLAQVPLDSLIDLQKHLVAQSRRLASQEEELRAVRRKLADVGSGEARAPERPHDAGRGAVGSADTAQGDLGVVKVVHPLENEAVALSDSLLSLRPPFTPGGKPNSPRRVRPGTTVHIPPPSPTRPVESLACSGAGQPGPVSQVPRIAVRLDAVDDAGELEAGSLDALVASLQNQQRAYDASRKSGRSQYLPLVRQLETSRGGSSAGMGPGLPGVPRVRVSLRELEQ</sequence>
<keyword evidence="4" id="KW-1185">Reference proteome</keyword>
<feature type="region of interest" description="Disordered" evidence="2">
    <location>
        <begin position="283"/>
        <end position="311"/>
    </location>
</feature>
<organism evidence="3 4">
    <name type="scientific">Thecamonas trahens ATCC 50062</name>
    <dbReference type="NCBI Taxonomy" id="461836"/>
    <lineage>
        <taxon>Eukaryota</taxon>
        <taxon>Apusozoa</taxon>
        <taxon>Apusomonadida</taxon>
        <taxon>Apusomonadidae</taxon>
        <taxon>Thecamonas</taxon>
    </lineage>
</organism>
<evidence type="ECO:0000256" key="1">
    <source>
        <dbReference type="SAM" id="Coils"/>
    </source>
</evidence>
<gene>
    <name evidence="3" type="ORF">AMSG_08308</name>
</gene>
<accession>A0A0L0DIW8</accession>
<feature type="region of interest" description="Disordered" evidence="2">
    <location>
        <begin position="180"/>
        <end position="227"/>
    </location>
</feature>
<keyword evidence="1" id="KW-0175">Coiled coil</keyword>
<dbReference type="GeneID" id="25567029"/>
<dbReference type="EMBL" id="GL349472">
    <property type="protein sequence ID" value="KNC52339.1"/>
    <property type="molecule type" value="Genomic_DNA"/>
</dbReference>
<evidence type="ECO:0000313" key="3">
    <source>
        <dbReference type="EMBL" id="KNC52339.1"/>
    </source>
</evidence>
<feature type="region of interest" description="Disordered" evidence="2">
    <location>
        <begin position="1"/>
        <end position="82"/>
    </location>
</feature>
<dbReference type="Proteomes" id="UP000054408">
    <property type="component" value="Unassembled WGS sequence"/>
</dbReference>
<evidence type="ECO:0000256" key="2">
    <source>
        <dbReference type="SAM" id="MobiDB-lite"/>
    </source>
</evidence>